<feature type="compositionally biased region" description="Polar residues" evidence="1">
    <location>
        <begin position="1"/>
        <end position="12"/>
    </location>
</feature>
<sequence>MERNTDLSSQMSGGIGGGVDDTGVHVVVAGGRRGNRHLARPFHHEAGLCPCWILGTSNNTLNVTIPRPHTPRRAKRIPQDHTQPSLSPVRTVTRPVSTSSVTLPLPVTRSNP</sequence>
<organism evidence="2 3">
    <name type="scientific">Petrolisthes manimaculis</name>
    <dbReference type="NCBI Taxonomy" id="1843537"/>
    <lineage>
        <taxon>Eukaryota</taxon>
        <taxon>Metazoa</taxon>
        <taxon>Ecdysozoa</taxon>
        <taxon>Arthropoda</taxon>
        <taxon>Crustacea</taxon>
        <taxon>Multicrustacea</taxon>
        <taxon>Malacostraca</taxon>
        <taxon>Eumalacostraca</taxon>
        <taxon>Eucarida</taxon>
        <taxon>Decapoda</taxon>
        <taxon>Pleocyemata</taxon>
        <taxon>Anomura</taxon>
        <taxon>Galatheoidea</taxon>
        <taxon>Porcellanidae</taxon>
        <taxon>Petrolisthes</taxon>
    </lineage>
</organism>
<name>A0AAE1P949_9EUCA</name>
<feature type="region of interest" description="Disordered" evidence="1">
    <location>
        <begin position="63"/>
        <end position="112"/>
    </location>
</feature>
<protein>
    <submittedName>
        <fullName evidence="2">Uncharacterized protein</fullName>
    </submittedName>
</protein>
<accession>A0AAE1P949</accession>
<reference evidence="2" key="1">
    <citation type="submission" date="2023-11" db="EMBL/GenBank/DDBJ databases">
        <title>Genome assemblies of two species of porcelain crab, Petrolisthes cinctipes and Petrolisthes manimaculis (Anomura: Porcellanidae).</title>
        <authorList>
            <person name="Angst P."/>
        </authorList>
    </citation>
    <scope>NUCLEOTIDE SEQUENCE</scope>
    <source>
        <strain evidence="2">PB745_02</strain>
        <tissue evidence="2">Gill</tissue>
    </source>
</reference>
<comment type="caution">
    <text evidence="2">The sequence shown here is derived from an EMBL/GenBank/DDBJ whole genome shotgun (WGS) entry which is preliminary data.</text>
</comment>
<keyword evidence="3" id="KW-1185">Reference proteome</keyword>
<feature type="compositionally biased region" description="Low complexity" evidence="1">
    <location>
        <begin position="87"/>
        <end position="102"/>
    </location>
</feature>
<feature type="region of interest" description="Disordered" evidence="1">
    <location>
        <begin position="1"/>
        <end position="21"/>
    </location>
</feature>
<evidence type="ECO:0000313" key="3">
    <source>
        <dbReference type="Proteomes" id="UP001292094"/>
    </source>
</evidence>
<evidence type="ECO:0000256" key="1">
    <source>
        <dbReference type="SAM" id="MobiDB-lite"/>
    </source>
</evidence>
<evidence type="ECO:0000313" key="2">
    <source>
        <dbReference type="EMBL" id="KAK4302947.1"/>
    </source>
</evidence>
<gene>
    <name evidence="2" type="ORF">Pmani_025006</name>
</gene>
<dbReference type="Proteomes" id="UP001292094">
    <property type="component" value="Unassembled WGS sequence"/>
</dbReference>
<dbReference type="AlphaFoldDB" id="A0AAE1P949"/>
<dbReference type="EMBL" id="JAWZYT010002639">
    <property type="protein sequence ID" value="KAK4302947.1"/>
    <property type="molecule type" value="Genomic_DNA"/>
</dbReference>
<proteinExistence type="predicted"/>